<dbReference type="OrthoDB" id="9816138at2"/>
<proteinExistence type="predicted"/>
<evidence type="ECO:0000313" key="3">
    <source>
        <dbReference type="Proteomes" id="UP001142078"/>
    </source>
</evidence>
<keyword evidence="1" id="KW-0812">Transmembrane</keyword>
<name>A0A9X2MKC6_9FIRM</name>
<feature type="transmembrane region" description="Helical" evidence="1">
    <location>
        <begin position="142"/>
        <end position="164"/>
    </location>
</feature>
<dbReference type="RefSeq" id="WP_042680950.1">
    <property type="nucleotide sequence ID" value="NZ_CABKTM010000025.1"/>
</dbReference>
<dbReference type="AlphaFoldDB" id="A0A9X2MKC6"/>
<gene>
    <name evidence="2" type="ORF">NSA23_11085</name>
</gene>
<dbReference type="Proteomes" id="UP001142078">
    <property type="component" value="Unassembled WGS sequence"/>
</dbReference>
<feature type="transmembrane region" description="Helical" evidence="1">
    <location>
        <begin position="12"/>
        <end position="34"/>
    </location>
</feature>
<evidence type="ECO:0000256" key="1">
    <source>
        <dbReference type="SAM" id="Phobius"/>
    </source>
</evidence>
<feature type="transmembrane region" description="Helical" evidence="1">
    <location>
        <begin position="176"/>
        <end position="196"/>
    </location>
</feature>
<comment type="caution">
    <text evidence="2">The sequence shown here is derived from an EMBL/GenBank/DDBJ whole genome shotgun (WGS) entry which is preliminary data.</text>
</comment>
<keyword evidence="3" id="KW-1185">Reference proteome</keyword>
<feature type="transmembrane region" description="Helical" evidence="1">
    <location>
        <begin position="40"/>
        <end position="61"/>
    </location>
</feature>
<feature type="transmembrane region" description="Helical" evidence="1">
    <location>
        <begin position="92"/>
        <end position="114"/>
    </location>
</feature>
<keyword evidence="1" id="KW-1133">Transmembrane helix</keyword>
<protein>
    <recommendedName>
        <fullName evidence="4">ABC-2 family transporter protein</fullName>
    </recommendedName>
</protein>
<feature type="transmembrane region" description="Helical" evidence="1">
    <location>
        <begin position="247"/>
        <end position="271"/>
    </location>
</feature>
<evidence type="ECO:0008006" key="4">
    <source>
        <dbReference type="Google" id="ProtNLM"/>
    </source>
</evidence>
<dbReference type="EMBL" id="JANJZL010000007">
    <property type="protein sequence ID" value="MCR2044650.1"/>
    <property type="molecule type" value="Genomic_DNA"/>
</dbReference>
<organism evidence="2 3">
    <name type="scientific">Anaerosalibacter massiliensis</name>
    <dbReference type="NCBI Taxonomy" id="1347392"/>
    <lineage>
        <taxon>Bacteria</taxon>
        <taxon>Bacillati</taxon>
        <taxon>Bacillota</taxon>
        <taxon>Tissierellia</taxon>
        <taxon>Tissierellales</taxon>
        <taxon>Sporanaerobacteraceae</taxon>
        <taxon>Anaerosalibacter</taxon>
    </lineage>
</organism>
<reference evidence="2" key="1">
    <citation type="submission" date="2022-07" db="EMBL/GenBank/DDBJ databases">
        <title>Enhanced cultured diversity of the mouse gut microbiota enables custom-made synthetic communities.</title>
        <authorList>
            <person name="Afrizal A."/>
        </authorList>
    </citation>
    <scope>NUCLEOTIDE SEQUENCE</scope>
    <source>
        <strain evidence="2">DSM 29482</strain>
    </source>
</reference>
<evidence type="ECO:0000313" key="2">
    <source>
        <dbReference type="EMBL" id="MCR2044650.1"/>
    </source>
</evidence>
<sequence>MVKYIKYEIKGTYKVILGIIAVVLIISTVLYNYMDKGKTSFMLGSFMLMFGAFLVTFLYIVNSFKKELYEDRGYLTFTLPLTGKQIVGAKMIVALMWFILLGIIGTLYIFFMIMKMTKPGVVLGEVVMEFSSLNSIGFLREILIIFISNFIIWIMTLTLVYFSMTLSRVTFRSRKIGGMWFIIFLVLNIIVGYIGVKIVQVFPYYLDLTTFKLVNQSIVERYLEFSSFEYMSFNGSSMIMSGGGKSFINIASTIYMIIITIFAFLSTGYILENKVDL</sequence>
<keyword evidence="1" id="KW-0472">Membrane</keyword>
<accession>A0A9X2MKC6</accession>